<dbReference type="RefSeq" id="WP_043711931.1">
    <property type="nucleotide sequence ID" value="NZ_JALOCT010000001.1"/>
</dbReference>
<feature type="domain" description="WxL Interacting Protein peptidoglycan binding" evidence="3">
    <location>
        <begin position="30"/>
        <end position="144"/>
    </location>
</feature>
<feature type="chain" id="PRO_5002232951" evidence="2">
    <location>
        <begin position="22"/>
        <end position="322"/>
    </location>
</feature>
<evidence type="ECO:0000259" key="3">
    <source>
        <dbReference type="Pfam" id="PF06030"/>
    </source>
</evidence>
<dbReference type="STRING" id="137591.AO080_08015"/>
<dbReference type="Pfam" id="PF11797">
    <property type="entry name" value="WxLIP_HBD"/>
    <property type="match status" value="1"/>
</dbReference>
<evidence type="ECO:0000313" key="6">
    <source>
        <dbReference type="Proteomes" id="UP000032287"/>
    </source>
</evidence>
<keyword evidence="2" id="KW-0732">Signal</keyword>
<comment type="caution">
    <text evidence="5">The sequence shown here is derived from an EMBL/GenBank/DDBJ whole genome shotgun (WGS) entry which is preliminary data.</text>
</comment>
<accession>A0A0D1LUQ4</accession>
<keyword evidence="1" id="KW-1133">Transmembrane helix</keyword>
<gene>
    <name evidence="5" type="ORF">QX99_01777</name>
</gene>
<dbReference type="InterPro" id="IPR010317">
    <property type="entry name" value="WxLIP_PGBD"/>
</dbReference>
<organism evidence="5 6">
    <name type="scientific">Weissella cibaria</name>
    <dbReference type="NCBI Taxonomy" id="137591"/>
    <lineage>
        <taxon>Bacteria</taxon>
        <taxon>Bacillati</taxon>
        <taxon>Bacillota</taxon>
        <taxon>Bacilli</taxon>
        <taxon>Lactobacillales</taxon>
        <taxon>Lactobacillaceae</taxon>
        <taxon>Weissella</taxon>
    </lineage>
</organism>
<reference evidence="5 6" key="1">
    <citation type="journal article" date="2015" name="Microbiology (Mosc.)">
        <title>Genomics of the Weissella cibaria species with an examination of its metabolic traits.</title>
        <authorList>
            <person name="Lynch K.M."/>
            <person name="Lucid A."/>
            <person name="Arendt E.K."/>
            <person name="Sleator R.D."/>
            <person name="Lucey B."/>
            <person name="Coffey A."/>
        </authorList>
    </citation>
    <scope>NUCLEOTIDE SEQUENCE [LARGE SCALE GENOMIC DNA]</scope>
    <source>
        <strain evidence="5 6">MG1</strain>
    </source>
</reference>
<evidence type="ECO:0000256" key="2">
    <source>
        <dbReference type="SAM" id="SignalP"/>
    </source>
</evidence>
<protein>
    <submittedName>
        <fullName evidence="5">Uncharacterized protein</fullName>
    </submittedName>
</protein>
<evidence type="ECO:0000256" key="1">
    <source>
        <dbReference type="SAM" id="Phobius"/>
    </source>
</evidence>
<dbReference type="InterPro" id="IPR021759">
    <property type="entry name" value="WxLIP_HBD"/>
</dbReference>
<evidence type="ECO:0000259" key="4">
    <source>
        <dbReference type="Pfam" id="PF11797"/>
    </source>
</evidence>
<feature type="signal peptide" evidence="2">
    <location>
        <begin position="1"/>
        <end position="21"/>
    </location>
</feature>
<dbReference type="Pfam" id="PF06030">
    <property type="entry name" value="WxLIP_PGBD"/>
    <property type="match status" value="1"/>
</dbReference>
<dbReference type="EMBL" id="JWHU01000034">
    <property type="protein sequence ID" value="KIU19756.1"/>
    <property type="molecule type" value="Genomic_DNA"/>
</dbReference>
<keyword evidence="1" id="KW-0812">Transmembrane</keyword>
<name>A0A0D1LUQ4_9LACO</name>
<feature type="domain" description="WxL Interacting Protein host binding" evidence="4">
    <location>
        <begin position="155"/>
        <end position="282"/>
    </location>
</feature>
<keyword evidence="6" id="KW-1185">Reference proteome</keyword>
<dbReference type="Proteomes" id="UP000032287">
    <property type="component" value="Unassembled WGS sequence"/>
</dbReference>
<keyword evidence="1" id="KW-0472">Membrane</keyword>
<sequence length="322" mass="34815" precursor="true">MRRFLLMLLGSILLFGGSVQAAERDFSVAIDTNISEQRQPSNTAYYDLLLAPGAIKELSFILTNHTDNDLRIAVNPSNATTSSSGHITYQPLTENQAPTIQMTNYLQIAKTVVIPADGQKTVTATLTMPNTADIGLLAGGVSFTAVKAKQDINDKVQLAHALSYTIAVHARAQAQLPKVALSLSQPTAISLPNRTGIAFQINNKVGRFVNDLSGTASLTDIATNKPIMTTTFKQISLAPNTSWPLTVSRKNKQLPPGKYRLAVHVKTSGQTQSWNQLVTVRIARQDQQVRRLSLWLVGIGVISIGAIAAISYWVISKSQPNG</sequence>
<proteinExistence type="predicted"/>
<dbReference type="AlphaFoldDB" id="A0A0D1LUQ4"/>
<evidence type="ECO:0000313" key="5">
    <source>
        <dbReference type="EMBL" id="KIU19756.1"/>
    </source>
</evidence>
<dbReference type="PATRIC" id="fig|137591.25.peg.1748"/>
<feature type="transmembrane region" description="Helical" evidence="1">
    <location>
        <begin position="292"/>
        <end position="315"/>
    </location>
</feature>
<dbReference type="eggNOG" id="COG4072">
    <property type="taxonomic scope" value="Bacteria"/>
</dbReference>